<dbReference type="InterPro" id="IPR016162">
    <property type="entry name" value="Ald_DH_N"/>
</dbReference>
<evidence type="ECO:0000313" key="11">
    <source>
        <dbReference type="EMBL" id="KAE8716174.1"/>
    </source>
</evidence>
<protein>
    <recommendedName>
        <fullName evidence="5">aldehyde dehydrogenase (NAD(+))</fullName>
        <ecNumber evidence="5">1.2.1.3</ecNumber>
    </recommendedName>
</protein>
<dbReference type="SUPFAM" id="SSF53720">
    <property type="entry name" value="ALDH-like"/>
    <property type="match status" value="1"/>
</dbReference>
<evidence type="ECO:0000313" key="12">
    <source>
        <dbReference type="Proteomes" id="UP000436088"/>
    </source>
</evidence>
<evidence type="ECO:0000256" key="7">
    <source>
        <dbReference type="ARBA" id="ARBA00056732"/>
    </source>
</evidence>
<feature type="active site" evidence="8">
    <location>
        <position position="307"/>
    </location>
</feature>
<dbReference type="GO" id="GO:0005759">
    <property type="term" value="C:mitochondrial matrix"/>
    <property type="evidence" value="ECO:0007669"/>
    <property type="project" value="UniProtKB-SubCell"/>
</dbReference>
<dbReference type="GO" id="GO:0019752">
    <property type="term" value="P:carboxylic acid metabolic process"/>
    <property type="evidence" value="ECO:0007669"/>
    <property type="project" value="UniProtKB-ARBA"/>
</dbReference>
<keyword evidence="12" id="KW-1185">Reference proteome</keyword>
<dbReference type="GO" id="GO:0004029">
    <property type="term" value="F:aldehyde dehydrogenase (NAD+) activity"/>
    <property type="evidence" value="ECO:0007669"/>
    <property type="project" value="UniProtKB-EC"/>
</dbReference>
<dbReference type="FunFam" id="3.40.605.10:FF:000011">
    <property type="entry name" value="ALD5p Mitochondrial aldehyde dehydrogenase"/>
    <property type="match status" value="1"/>
</dbReference>
<evidence type="ECO:0000256" key="5">
    <source>
        <dbReference type="ARBA" id="ARBA00024226"/>
    </source>
</evidence>
<keyword evidence="4" id="KW-0520">NAD</keyword>
<comment type="subcellular location">
    <subcellularLocation>
        <location evidence="1">Mitochondrion matrix</location>
    </subcellularLocation>
</comment>
<dbReference type="PANTHER" id="PTHR11699">
    <property type="entry name" value="ALDEHYDE DEHYDROGENASE-RELATED"/>
    <property type="match status" value="1"/>
</dbReference>
<comment type="caution">
    <text evidence="11">The sequence shown here is derived from an EMBL/GenBank/DDBJ whole genome shotgun (WGS) entry which is preliminary data.</text>
</comment>
<evidence type="ECO:0000256" key="3">
    <source>
        <dbReference type="ARBA" id="ARBA00023002"/>
    </source>
</evidence>
<keyword evidence="3 9" id="KW-0560">Oxidoreductase</keyword>
<evidence type="ECO:0000256" key="1">
    <source>
        <dbReference type="ARBA" id="ARBA00004305"/>
    </source>
</evidence>
<sequence length="540" mass="58198">MAAASRISSLLSRSLASSTSSSLLSRGRIGGVGRSVVCGYTTTDAALEKPITPSVKVSCTKLLINGDYVDSASGKTFPTYDPRTGDVIAHVAEGDAEDVNRAVSAARKAFDQGPWPKMTAYERSRVLFKFADLIDQHTEELATLETWDNGKPYEQAAKVELPMISRLIRYYAGWADKIHGLTVPADSPHLVQTIHEPIGVAGQIIPWNFPLLMFAWKVAPALACGNTVVIKTAEQTPLSALYAAKLLHEAGIPAGVVNVVSGYGPTAGAALASHMQVDKLAFTGSTETGKIVLQLAAKSNLKPVTLELGGKSPFIVCKDADVDKAVELAHFALFFNQGQCCCAGSRTYVHESVYDEFLEKAKARALKRSVGDPFVAGIEQGPQIDSEQFEKIMKYIRSGVESGATLETGGERLGDKGYYIQPTVFSNVNENMLIAKDEIFGPVQSILKFKDIGEVIRRANMTSYGLAAGVFTQDIDTANTLTRALKVGTVWVNCYDVFDAAIPFGGYKMSGQGREKGIHCLSNYLQVKAVVTPLKDPAWI</sequence>
<dbReference type="InterPro" id="IPR016160">
    <property type="entry name" value="Ald_DH_CS_CYS"/>
</dbReference>
<evidence type="ECO:0000256" key="8">
    <source>
        <dbReference type="PROSITE-ProRule" id="PRU10007"/>
    </source>
</evidence>
<organism evidence="11 12">
    <name type="scientific">Hibiscus syriacus</name>
    <name type="common">Rose of Sharon</name>
    <dbReference type="NCBI Taxonomy" id="106335"/>
    <lineage>
        <taxon>Eukaryota</taxon>
        <taxon>Viridiplantae</taxon>
        <taxon>Streptophyta</taxon>
        <taxon>Embryophyta</taxon>
        <taxon>Tracheophyta</taxon>
        <taxon>Spermatophyta</taxon>
        <taxon>Magnoliopsida</taxon>
        <taxon>eudicotyledons</taxon>
        <taxon>Gunneridae</taxon>
        <taxon>Pentapetalae</taxon>
        <taxon>rosids</taxon>
        <taxon>malvids</taxon>
        <taxon>Malvales</taxon>
        <taxon>Malvaceae</taxon>
        <taxon>Malvoideae</taxon>
        <taxon>Hibiscus</taxon>
    </lineage>
</organism>
<dbReference type="PROSITE" id="PS00687">
    <property type="entry name" value="ALDEHYDE_DEHYDR_GLU"/>
    <property type="match status" value="1"/>
</dbReference>
<dbReference type="AlphaFoldDB" id="A0A6A3BHJ4"/>
<dbReference type="CDD" id="cd07142">
    <property type="entry name" value="ALDH_F2BC"/>
    <property type="match status" value="1"/>
</dbReference>
<dbReference type="InterPro" id="IPR016161">
    <property type="entry name" value="Ald_DH/histidinol_DH"/>
</dbReference>
<comment type="catalytic activity">
    <reaction evidence="6">
        <text>an aldehyde + NAD(+) + H2O = a carboxylate + NADH + 2 H(+)</text>
        <dbReference type="Rhea" id="RHEA:16185"/>
        <dbReference type="ChEBI" id="CHEBI:15377"/>
        <dbReference type="ChEBI" id="CHEBI:15378"/>
        <dbReference type="ChEBI" id="CHEBI:17478"/>
        <dbReference type="ChEBI" id="CHEBI:29067"/>
        <dbReference type="ChEBI" id="CHEBI:57540"/>
        <dbReference type="ChEBI" id="CHEBI:57945"/>
        <dbReference type="EC" id="1.2.1.3"/>
    </reaction>
</comment>
<evidence type="ECO:0000256" key="9">
    <source>
        <dbReference type="RuleBase" id="RU003345"/>
    </source>
</evidence>
<dbReference type="EC" id="1.2.1.3" evidence="5"/>
<dbReference type="Proteomes" id="UP000436088">
    <property type="component" value="Unassembled WGS sequence"/>
</dbReference>
<feature type="domain" description="Aldehyde dehydrogenase" evidence="10">
    <location>
        <begin position="68"/>
        <end position="530"/>
    </location>
</feature>
<dbReference type="Gene3D" id="3.40.309.10">
    <property type="entry name" value="Aldehyde Dehydrogenase, Chain A, domain 2"/>
    <property type="match status" value="1"/>
</dbReference>
<dbReference type="InterPro" id="IPR029510">
    <property type="entry name" value="Ald_DH_CS_GLU"/>
</dbReference>
<evidence type="ECO:0000256" key="2">
    <source>
        <dbReference type="ARBA" id="ARBA00009986"/>
    </source>
</evidence>
<comment type="similarity">
    <text evidence="2 9">Belongs to the aldehyde dehydrogenase family.</text>
</comment>
<evidence type="ECO:0000256" key="4">
    <source>
        <dbReference type="ARBA" id="ARBA00023027"/>
    </source>
</evidence>
<dbReference type="OrthoDB" id="310895at2759"/>
<accession>A0A6A3BHJ4</accession>
<dbReference type="FunFam" id="3.40.605.10:FF:000026">
    <property type="entry name" value="Aldehyde dehydrogenase, putative"/>
    <property type="match status" value="1"/>
</dbReference>
<dbReference type="InterPro" id="IPR015590">
    <property type="entry name" value="Aldehyde_DH_dom"/>
</dbReference>
<proteinExistence type="inferred from homology"/>
<dbReference type="PROSITE" id="PS00070">
    <property type="entry name" value="ALDEHYDE_DEHYDR_CYS"/>
    <property type="match status" value="1"/>
</dbReference>
<dbReference type="Gene3D" id="3.40.605.10">
    <property type="entry name" value="Aldehyde Dehydrogenase, Chain A, domain 1"/>
    <property type="match status" value="1"/>
</dbReference>
<dbReference type="EMBL" id="VEPZ02000855">
    <property type="protein sequence ID" value="KAE8716174.1"/>
    <property type="molecule type" value="Genomic_DNA"/>
</dbReference>
<evidence type="ECO:0000256" key="6">
    <source>
        <dbReference type="ARBA" id="ARBA00049194"/>
    </source>
</evidence>
<name>A0A6A3BHJ4_HIBSY</name>
<evidence type="ECO:0000259" key="10">
    <source>
        <dbReference type="Pfam" id="PF00171"/>
    </source>
</evidence>
<dbReference type="FunFam" id="3.40.309.10:FF:000001">
    <property type="entry name" value="Mitochondrial aldehyde dehydrogenase 2"/>
    <property type="match status" value="1"/>
</dbReference>
<comment type="function">
    <text evidence="7">Possesses activity on acetaldehyde and glycolaldehyde in vitro.</text>
</comment>
<reference evidence="11" key="1">
    <citation type="submission" date="2019-09" db="EMBL/GenBank/DDBJ databases">
        <title>Draft genome information of white flower Hibiscus syriacus.</title>
        <authorList>
            <person name="Kim Y.-M."/>
        </authorList>
    </citation>
    <scope>NUCLEOTIDE SEQUENCE [LARGE SCALE GENOMIC DNA]</scope>
    <source>
        <strain evidence="11">YM2019G1</strain>
    </source>
</reference>
<dbReference type="InterPro" id="IPR016163">
    <property type="entry name" value="Ald_DH_C"/>
</dbReference>
<dbReference type="Pfam" id="PF00171">
    <property type="entry name" value="Aldedh"/>
    <property type="match status" value="1"/>
</dbReference>
<gene>
    <name evidence="11" type="ORF">F3Y22_tig00110156pilonHSYRG00518</name>
</gene>